<reference evidence="2" key="1">
    <citation type="submission" date="2020-06" db="EMBL/GenBank/DDBJ databases">
        <authorList>
            <person name="Li T."/>
            <person name="Hu X."/>
            <person name="Zhang T."/>
            <person name="Song X."/>
            <person name="Zhang H."/>
            <person name="Dai N."/>
            <person name="Sheng W."/>
            <person name="Hou X."/>
            <person name="Wei L."/>
        </authorList>
    </citation>
    <scope>NUCLEOTIDE SEQUENCE</scope>
    <source>
        <strain evidence="2">K16</strain>
        <tissue evidence="2">Leaf</tissue>
    </source>
</reference>
<evidence type="ECO:0000313" key="2">
    <source>
        <dbReference type="EMBL" id="KAK4389759.1"/>
    </source>
</evidence>
<protein>
    <submittedName>
        <fullName evidence="2">Retrovirus-related Pol polyprotein from transposon</fullName>
    </submittedName>
</protein>
<organism evidence="2 3">
    <name type="scientific">Sesamum angolense</name>
    <dbReference type="NCBI Taxonomy" id="2727404"/>
    <lineage>
        <taxon>Eukaryota</taxon>
        <taxon>Viridiplantae</taxon>
        <taxon>Streptophyta</taxon>
        <taxon>Embryophyta</taxon>
        <taxon>Tracheophyta</taxon>
        <taxon>Spermatophyta</taxon>
        <taxon>Magnoliopsida</taxon>
        <taxon>eudicotyledons</taxon>
        <taxon>Gunneridae</taxon>
        <taxon>Pentapetalae</taxon>
        <taxon>asterids</taxon>
        <taxon>lamiids</taxon>
        <taxon>Lamiales</taxon>
        <taxon>Pedaliaceae</taxon>
        <taxon>Sesamum</taxon>
    </lineage>
</organism>
<keyword evidence="3" id="KW-1185">Reference proteome</keyword>
<dbReference type="Proteomes" id="UP001289374">
    <property type="component" value="Unassembled WGS sequence"/>
</dbReference>
<dbReference type="EMBL" id="JACGWL010000013">
    <property type="protein sequence ID" value="KAK4389759.1"/>
    <property type="molecule type" value="Genomic_DNA"/>
</dbReference>
<reference evidence="2" key="2">
    <citation type="journal article" date="2024" name="Plant">
        <title>Genomic evolution and insights into agronomic trait innovations of Sesamum species.</title>
        <authorList>
            <person name="Miao H."/>
            <person name="Wang L."/>
            <person name="Qu L."/>
            <person name="Liu H."/>
            <person name="Sun Y."/>
            <person name="Le M."/>
            <person name="Wang Q."/>
            <person name="Wei S."/>
            <person name="Zheng Y."/>
            <person name="Lin W."/>
            <person name="Duan Y."/>
            <person name="Cao H."/>
            <person name="Xiong S."/>
            <person name="Wang X."/>
            <person name="Wei L."/>
            <person name="Li C."/>
            <person name="Ma Q."/>
            <person name="Ju M."/>
            <person name="Zhao R."/>
            <person name="Li G."/>
            <person name="Mu C."/>
            <person name="Tian Q."/>
            <person name="Mei H."/>
            <person name="Zhang T."/>
            <person name="Gao T."/>
            <person name="Zhang H."/>
        </authorList>
    </citation>
    <scope>NUCLEOTIDE SEQUENCE</scope>
    <source>
        <strain evidence="2">K16</strain>
    </source>
</reference>
<evidence type="ECO:0000313" key="3">
    <source>
        <dbReference type="Proteomes" id="UP001289374"/>
    </source>
</evidence>
<dbReference type="AlphaFoldDB" id="A0AAE1WAR4"/>
<dbReference type="PANTHER" id="PTHR34072:SF50">
    <property type="entry name" value="NUCLEOTIDYLTRANSFERASE, RIBONUCLEASE H"/>
    <property type="match status" value="1"/>
</dbReference>
<dbReference type="InterPro" id="IPR043502">
    <property type="entry name" value="DNA/RNA_pol_sf"/>
</dbReference>
<dbReference type="SUPFAM" id="SSF56672">
    <property type="entry name" value="DNA/RNA polymerases"/>
    <property type="match status" value="1"/>
</dbReference>
<comment type="caution">
    <text evidence="2">The sequence shown here is derived from an EMBL/GenBank/DDBJ whole genome shotgun (WGS) entry which is preliminary data.</text>
</comment>
<sequence>MTSLPVLALPDFSLPFYVTTDASTVAIGAVLSQRQHPISFFSKKMGPRMMSSSRYVRGLFVITETVQTLKQQKRLSKLIGYNFEILYKPRKDNVVVDALSRLRLPTDATFAGVSSPIPIFLSELRQFCLSHPAGQKLLSIVRGPSTSANSLRERSGLLYMGDRLFVPPQSGLTQQLIAEFH</sequence>
<dbReference type="InterPro" id="IPR041577">
    <property type="entry name" value="RT_RNaseH_2"/>
</dbReference>
<evidence type="ECO:0000259" key="1">
    <source>
        <dbReference type="Pfam" id="PF17919"/>
    </source>
</evidence>
<accession>A0AAE1WAR4</accession>
<dbReference type="Pfam" id="PF17919">
    <property type="entry name" value="RT_RNaseH_2"/>
    <property type="match status" value="1"/>
</dbReference>
<proteinExistence type="predicted"/>
<gene>
    <name evidence="2" type="ORF">Sango_2312900</name>
</gene>
<name>A0AAE1WAR4_9LAMI</name>
<feature type="domain" description="Reverse transcriptase/retrotransposon-derived protein RNase H-like" evidence="1">
    <location>
        <begin position="1"/>
        <end position="70"/>
    </location>
</feature>
<dbReference type="PANTHER" id="PTHR34072">
    <property type="entry name" value="ENZYMATIC POLYPROTEIN-RELATED"/>
    <property type="match status" value="1"/>
</dbReference>